<keyword evidence="3" id="KW-1185">Reference proteome</keyword>
<evidence type="ECO:0000313" key="2">
    <source>
        <dbReference type="EMBL" id="PLR24024.1"/>
    </source>
</evidence>
<dbReference type="OrthoDB" id="8482004at2"/>
<protein>
    <submittedName>
        <fullName evidence="2">Uncharacterized protein</fullName>
    </submittedName>
</protein>
<dbReference type="RefSeq" id="WP_101718694.1">
    <property type="nucleotide sequence ID" value="NZ_PJRS01000026.1"/>
</dbReference>
<sequence>MLARLVIASIMALSASAAMAQSSQWYFYKEVSGIEVYYAVRINPDEARVSWKCVNKTGDAVSCSIGAGQNKVYRCVRDGTPVGFTEALGERATAPARGEYAFPSESACKGKGASQVEPYGVQISIER</sequence>
<keyword evidence="1" id="KW-0732">Signal</keyword>
<name>A0A2N5DD85_9CAUL</name>
<dbReference type="Proteomes" id="UP000234479">
    <property type="component" value="Unassembled WGS sequence"/>
</dbReference>
<comment type="caution">
    <text evidence="2">The sequence shown here is derived from an EMBL/GenBank/DDBJ whole genome shotgun (WGS) entry which is preliminary data.</text>
</comment>
<evidence type="ECO:0000256" key="1">
    <source>
        <dbReference type="SAM" id="SignalP"/>
    </source>
</evidence>
<gene>
    <name evidence="2" type="ORF">SGCZBJ_14415</name>
</gene>
<feature type="signal peptide" evidence="1">
    <location>
        <begin position="1"/>
        <end position="20"/>
    </location>
</feature>
<accession>A0A2N5DD85</accession>
<proteinExistence type="predicted"/>
<evidence type="ECO:0000313" key="3">
    <source>
        <dbReference type="Proteomes" id="UP000234479"/>
    </source>
</evidence>
<reference evidence="2 3" key="1">
    <citation type="submission" date="2017-12" db="EMBL/GenBank/DDBJ databases">
        <title>The genome sequence of Caulobacter sp. 410.</title>
        <authorList>
            <person name="Gao J."/>
            <person name="Mao X."/>
            <person name="Sun J."/>
        </authorList>
    </citation>
    <scope>NUCLEOTIDE SEQUENCE [LARGE SCALE GENOMIC DNA]</scope>
    <source>
        <strain evidence="2 3">410</strain>
    </source>
</reference>
<organism evidence="2 3">
    <name type="scientific">Caulobacter zeae</name>
    <dbReference type="NCBI Taxonomy" id="2055137"/>
    <lineage>
        <taxon>Bacteria</taxon>
        <taxon>Pseudomonadati</taxon>
        <taxon>Pseudomonadota</taxon>
        <taxon>Alphaproteobacteria</taxon>
        <taxon>Caulobacterales</taxon>
        <taxon>Caulobacteraceae</taxon>
        <taxon>Caulobacter</taxon>
    </lineage>
</organism>
<dbReference type="AlphaFoldDB" id="A0A2N5DD85"/>
<feature type="chain" id="PRO_5014730110" evidence="1">
    <location>
        <begin position="21"/>
        <end position="127"/>
    </location>
</feature>
<dbReference type="EMBL" id="PJRS01000026">
    <property type="protein sequence ID" value="PLR24024.1"/>
    <property type="molecule type" value="Genomic_DNA"/>
</dbReference>